<organism evidence="2 3">
    <name type="scientific">Ensete ventricosum</name>
    <name type="common">Abyssinian banana</name>
    <name type="synonym">Musa ensete</name>
    <dbReference type="NCBI Taxonomy" id="4639"/>
    <lineage>
        <taxon>Eukaryota</taxon>
        <taxon>Viridiplantae</taxon>
        <taxon>Streptophyta</taxon>
        <taxon>Embryophyta</taxon>
        <taxon>Tracheophyta</taxon>
        <taxon>Spermatophyta</taxon>
        <taxon>Magnoliopsida</taxon>
        <taxon>Liliopsida</taxon>
        <taxon>Zingiberales</taxon>
        <taxon>Musaceae</taxon>
        <taxon>Ensete</taxon>
    </lineage>
</organism>
<evidence type="ECO:0000256" key="1">
    <source>
        <dbReference type="SAM" id="MobiDB-lite"/>
    </source>
</evidence>
<evidence type="ECO:0000313" key="3">
    <source>
        <dbReference type="Proteomes" id="UP000287651"/>
    </source>
</evidence>
<gene>
    <name evidence="2" type="ORF">B296_00034182</name>
</gene>
<name>A0A426YG30_ENSVE</name>
<dbReference type="AlphaFoldDB" id="A0A426YG30"/>
<accession>A0A426YG30</accession>
<sequence length="200" mass="22634">MEGIGSLPGWHKEIRQKKIETYRKIIGGSRKACREDDHAACKGNRLWLGPPARAEATPTKVAPVEASPMGMTPTHPRRLARAGDLRRSKGVAIVHSCGSNFLRAYPGRTIEPRGIKDKGHSPTSHAKAYYPLYCHLSPCTKKLTRDELRERSTKELCWHYNEPWSHEHYCKKGRLLVIELAEDEDNETSEEALEPKEEAI</sequence>
<protein>
    <submittedName>
        <fullName evidence="2">Uncharacterized protein</fullName>
    </submittedName>
</protein>
<comment type="caution">
    <text evidence="2">The sequence shown here is derived from an EMBL/GenBank/DDBJ whole genome shotgun (WGS) entry which is preliminary data.</text>
</comment>
<dbReference type="Proteomes" id="UP000287651">
    <property type="component" value="Unassembled WGS sequence"/>
</dbReference>
<reference evidence="2 3" key="1">
    <citation type="journal article" date="2014" name="Agronomy (Basel)">
        <title>A Draft Genome Sequence for Ensete ventricosum, the Drought-Tolerant Tree Against Hunger.</title>
        <authorList>
            <person name="Harrison J."/>
            <person name="Moore K.A."/>
            <person name="Paszkiewicz K."/>
            <person name="Jones T."/>
            <person name="Grant M."/>
            <person name="Ambacheew D."/>
            <person name="Muzemil S."/>
            <person name="Studholme D.J."/>
        </authorList>
    </citation>
    <scope>NUCLEOTIDE SEQUENCE [LARGE SCALE GENOMIC DNA]</scope>
</reference>
<proteinExistence type="predicted"/>
<dbReference type="EMBL" id="AMZH03012607">
    <property type="protein sequence ID" value="RRT50711.1"/>
    <property type="molecule type" value="Genomic_DNA"/>
</dbReference>
<feature type="region of interest" description="Disordered" evidence="1">
    <location>
        <begin position="54"/>
        <end position="76"/>
    </location>
</feature>
<evidence type="ECO:0000313" key="2">
    <source>
        <dbReference type="EMBL" id="RRT50711.1"/>
    </source>
</evidence>